<sequence length="259" mass="28875">MEAVKIKLLAPACCPNCGHDLRPDNPQGTPEPAAKTTVEGLFNYVKPAEPPRAPRWPRSQTPPSERRPPYGSRSPVKKATWRRSRKAGRERSRAWKLKVEAKAVPPINPVQKRLLEIASEDVGVVKVEPPVTQVPAERFAADDRKTFERASESCNEVNQSDVDNFLANFFEDSDARKVALSPKRPKPQIPREAPRPKKLSWKGYRVLQPDNFVRHTGDPPAYDSVGGEVVSVQVPTESGRVVAIHNHFYGETVVIPDTP</sequence>
<reference evidence="2" key="1">
    <citation type="submission" date="2021-05" db="EMBL/GenBank/DDBJ databases">
        <authorList>
            <person name="Alioto T."/>
            <person name="Alioto T."/>
            <person name="Gomez Garrido J."/>
        </authorList>
    </citation>
    <scope>NUCLEOTIDE SEQUENCE</scope>
</reference>
<evidence type="ECO:0000256" key="1">
    <source>
        <dbReference type="SAM" id="MobiDB-lite"/>
    </source>
</evidence>
<accession>A0A8D8CAY5</accession>
<protein>
    <submittedName>
        <fullName evidence="2">(northern house mosquito) hypothetical protein</fullName>
    </submittedName>
</protein>
<organism evidence="2">
    <name type="scientific">Culex pipiens</name>
    <name type="common">House mosquito</name>
    <dbReference type="NCBI Taxonomy" id="7175"/>
    <lineage>
        <taxon>Eukaryota</taxon>
        <taxon>Metazoa</taxon>
        <taxon>Ecdysozoa</taxon>
        <taxon>Arthropoda</taxon>
        <taxon>Hexapoda</taxon>
        <taxon>Insecta</taxon>
        <taxon>Pterygota</taxon>
        <taxon>Neoptera</taxon>
        <taxon>Endopterygota</taxon>
        <taxon>Diptera</taxon>
        <taxon>Nematocera</taxon>
        <taxon>Culicoidea</taxon>
        <taxon>Culicidae</taxon>
        <taxon>Culicinae</taxon>
        <taxon>Culicini</taxon>
        <taxon>Culex</taxon>
        <taxon>Culex</taxon>
    </lineage>
</organism>
<dbReference type="AlphaFoldDB" id="A0A8D8CAY5"/>
<dbReference type="EMBL" id="HBUE01118265">
    <property type="protein sequence ID" value="CAG6491244.1"/>
    <property type="molecule type" value="Transcribed_RNA"/>
</dbReference>
<name>A0A8D8CAY5_CULPI</name>
<feature type="region of interest" description="Disordered" evidence="1">
    <location>
        <begin position="15"/>
        <end position="93"/>
    </location>
</feature>
<proteinExistence type="predicted"/>
<feature type="compositionally biased region" description="Basic residues" evidence="1">
    <location>
        <begin position="75"/>
        <end position="86"/>
    </location>
</feature>
<evidence type="ECO:0000313" key="2">
    <source>
        <dbReference type="EMBL" id="CAG6491244.1"/>
    </source>
</evidence>